<keyword evidence="2" id="KW-1185">Reference proteome</keyword>
<accession>A0A5B7HH50</accession>
<comment type="caution">
    <text evidence="1">The sequence shown here is derived from an EMBL/GenBank/DDBJ whole genome shotgun (WGS) entry which is preliminary data.</text>
</comment>
<evidence type="ECO:0000313" key="2">
    <source>
        <dbReference type="Proteomes" id="UP000324222"/>
    </source>
</evidence>
<evidence type="ECO:0000313" key="1">
    <source>
        <dbReference type="EMBL" id="MPC68178.1"/>
    </source>
</evidence>
<protein>
    <submittedName>
        <fullName evidence="1">Uncharacterized protein</fullName>
    </submittedName>
</protein>
<sequence>MSGGLLVCLHSFSNSSESLHPFFSLTLPSSLAFSFLASHFTFLLGACKFTSAFPFSWRWFLERESGQRALSVSCAAVPYATTGEPGGSLKCAPVAYFTGRKDGAEIYVELITSTLTPVHGERRERKWGE</sequence>
<organism evidence="1 2">
    <name type="scientific">Portunus trituberculatus</name>
    <name type="common">Swimming crab</name>
    <name type="synonym">Neptunus trituberculatus</name>
    <dbReference type="NCBI Taxonomy" id="210409"/>
    <lineage>
        <taxon>Eukaryota</taxon>
        <taxon>Metazoa</taxon>
        <taxon>Ecdysozoa</taxon>
        <taxon>Arthropoda</taxon>
        <taxon>Crustacea</taxon>
        <taxon>Multicrustacea</taxon>
        <taxon>Malacostraca</taxon>
        <taxon>Eumalacostraca</taxon>
        <taxon>Eucarida</taxon>
        <taxon>Decapoda</taxon>
        <taxon>Pleocyemata</taxon>
        <taxon>Brachyura</taxon>
        <taxon>Eubrachyura</taxon>
        <taxon>Portunoidea</taxon>
        <taxon>Portunidae</taxon>
        <taxon>Portuninae</taxon>
        <taxon>Portunus</taxon>
    </lineage>
</organism>
<reference evidence="1 2" key="1">
    <citation type="submission" date="2019-05" db="EMBL/GenBank/DDBJ databases">
        <title>Another draft genome of Portunus trituberculatus and its Hox gene families provides insights of decapod evolution.</title>
        <authorList>
            <person name="Jeong J.-H."/>
            <person name="Song I."/>
            <person name="Kim S."/>
            <person name="Choi T."/>
            <person name="Kim D."/>
            <person name="Ryu S."/>
            <person name="Kim W."/>
        </authorList>
    </citation>
    <scope>NUCLEOTIDE SEQUENCE [LARGE SCALE GENOMIC DNA]</scope>
    <source>
        <tissue evidence="1">Muscle</tissue>
    </source>
</reference>
<dbReference type="AlphaFoldDB" id="A0A5B7HH50"/>
<name>A0A5B7HH50_PORTR</name>
<dbReference type="EMBL" id="VSRR010027428">
    <property type="protein sequence ID" value="MPC68178.1"/>
    <property type="molecule type" value="Genomic_DNA"/>
</dbReference>
<proteinExistence type="predicted"/>
<dbReference type="Proteomes" id="UP000324222">
    <property type="component" value="Unassembled WGS sequence"/>
</dbReference>
<gene>
    <name evidence="1" type="ORF">E2C01_062375</name>
</gene>